<accession>A0A6G1PX65</accession>
<dbReference type="AlphaFoldDB" id="A0A6G1PX65"/>
<sequence length="56" mass="6699">MTLMHLEKTGFYGMNSVNRMKIGLWQTLWLYKDYIHYNIIAFITGEGDYGPLRQRL</sequence>
<evidence type="ECO:0000313" key="2">
    <source>
        <dbReference type="Proteomes" id="UP000503349"/>
    </source>
</evidence>
<organism evidence="1 2">
    <name type="scientific">Channa argus</name>
    <name type="common">Northern snakehead</name>
    <name type="synonym">Ophicephalus argus</name>
    <dbReference type="NCBI Taxonomy" id="215402"/>
    <lineage>
        <taxon>Eukaryota</taxon>
        <taxon>Metazoa</taxon>
        <taxon>Chordata</taxon>
        <taxon>Craniata</taxon>
        <taxon>Vertebrata</taxon>
        <taxon>Euteleostomi</taxon>
        <taxon>Actinopterygii</taxon>
        <taxon>Neopterygii</taxon>
        <taxon>Teleostei</taxon>
        <taxon>Neoteleostei</taxon>
        <taxon>Acanthomorphata</taxon>
        <taxon>Anabantaria</taxon>
        <taxon>Anabantiformes</taxon>
        <taxon>Channoidei</taxon>
        <taxon>Channidae</taxon>
        <taxon>Channa</taxon>
    </lineage>
</organism>
<dbReference type="Proteomes" id="UP000503349">
    <property type="component" value="Chromosome 10"/>
</dbReference>
<gene>
    <name evidence="1" type="ORF">EXN66_Car010596</name>
</gene>
<dbReference type="EMBL" id="CM015721">
    <property type="protein sequence ID" value="KAF3694920.1"/>
    <property type="molecule type" value="Genomic_DNA"/>
</dbReference>
<name>A0A6G1PX65_CHAAH</name>
<keyword evidence="2" id="KW-1185">Reference proteome</keyword>
<reference evidence="1 2" key="1">
    <citation type="submission" date="2019-02" db="EMBL/GenBank/DDBJ databases">
        <title>Opniocepnalus argus genome.</title>
        <authorList>
            <person name="Zhou C."/>
            <person name="Xiao S."/>
        </authorList>
    </citation>
    <scope>NUCLEOTIDE SEQUENCE [LARGE SCALE GENOMIC DNA]</scope>
    <source>
        <strain evidence="1">OARG1902GOOAL</strain>
        <tissue evidence="1">Muscle</tissue>
    </source>
</reference>
<proteinExistence type="predicted"/>
<evidence type="ECO:0000313" key="1">
    <source>
        <dbReference type="EMBL" id="KAF3694920.1"/>
    </source>
</evidence>
<reference evidence="2" key="2">
    <citation type="submission" date="2019-02" db="EMBL/GenBank/DDBJ databases">
        <title>Opniocepnalus argus Var Kimnra genome.</title>
        <authorList>
            <person name="Zhou C."/>
            <person name="Xiao S."/>
        </authorList>
    </citation>
    <scope>NUCLEOTIDE SEQUENCE [LARGE SCALE GENOMIC DNA]</scope>
</reference>
<protein>
    <submittedName>
        <fullName evidence="1">Uncharacterized protein</fullName>
    </submittedName>
</protein>